<evidence type="ECO:0000313" key="3">
    <source>
        <dbReference type="Proteomes" id="UP001189429"/>
    </source>
</evidence>
<accession>A0ABN9SRP5</accession>
<feature type="region of interest" description="Disordered" evidence="1">
    <location>
        <begin position="1"/>
        <end position="20"/>
    </location>
</feature>
<feature type="compositionally biased region" description="Basic residues" evidence="1">
    <location>
        <begin position="519"/>
        <end position="528"/>
    </location>
</feature>
<reference evidence="2" key="1">
    <citation type="submission" date="2023-10" db="EMBL/GenBank/DDBJ databases">
        <authorList>
            <person name="Chen Y."/>
            <person name="Shah S."/>
            <person name="Dougan E. K."/>
            <person name="Thang M."/>
            <person name="Chan C."/>
        </authorList>
    </citation>
    <scope>NUCLEOTIDE SEQUENCE [LARGE SCALE GENOMIC DNA]</scope>
</reference>
<keyword evidence="3" id="KW-1185">Reference proteome</keyword>
<feature type="compositionally biased region" description="Low complexity" evidence="1">
    <location>
        <begin position="544"/>
        <end position="562"/>
    </location>
</feature>
<feature type="region of interest" description="Disordered" evidence="1">
    <location>
        <begin position="469"/>
        <end position="571"/>
    </location>
</feature>
<organism evidence="2 3">
    <name type="scientific">Prorocentrum cordatum</name>
    <dbReference type="NCBI Taxonomy" id="2364126"/>
    <lineage>
        <taxon>Eukaryota</taxon>
        <taxon>Sar</taxon>
        <taxon>Alveolata</taxon>
        <taxon>Dinophyceae</taxon>
        <taxon>Prorocentrales</taxon>
        <taxon>Prorocentraceae</taxon>
        <taxon>Prorocentrum</taxon>
    </lineage>
</organism>
<dbReference type="SUPFAM" id="SSF57997">
    <property type="entry name" value="Tropomyosin"/>
    <property type="match status" value="1"/>
</dbReference>
<dbReference type="Proteomes" id="UP001189429">
    <property type="component" value="Unassembled WGS sequence"/>
</dbReference>
<protein>
    <submittedName>
        <fullName evidence="2">Uncharacterized protein</fullName>
    </submittedName>
</protein>
<proteinExistence type="predicted"/>
<dbReference type="EMBL" id="CAUYUJ010012781">
    <property type="protein sequence ID" value="CAK0834599.1"/>
    <property type="molecule type" value="Genomic_DNA"/>
</dbReference>
<gene>
    <name evidence="2" type="ORF">PCOR1329_LOCUS31983</name>
</gene>
<name>A0ABN9SRP5_9DINO</name>
<feature type="compositionally biased region" description="Basic and acidic residues" evidence="1">
    <location>
        <begin position="469"/>
        <end position="482"/>
    </location>
</feature>
<evidence type="ECO:0000313" key="2">
    <source>
        <dbReference type="EMBL" id="CAK0834599.1"/>
    </source>
</evidence>
<sequence length="692" mass="76072">MFNHSEAGSPHDSLAKSTSTSLKIAEIEEQKSGLHVVQMNLSREQVSILSSDMLQLRQDVLQLQEEVGLASSQDRLRDRVAFLEKEIRVSRDVLCRRMGSLEACIGESAPRKITILADVPSSHAALLGDCTEHKDDHAPLSQRIGSLENEVCGIVDKMKQMSLDLWKSMNDLRQAHMQNGAFQNRVASLENELGQVVQRHNRELGECRTRQDTAAKDFVTLESKHATVAERTTMLEKRFGDAADELIKTSKEHTAMRDGVVQDVQEWRSAMLESFELFKHEVTISANSQAKAIEDVKITNDDNAATHHARYVSVTGRIDLLENMLSEVSETYYTMLTDLQHKHAEVSSTSGALLDRIARVEQQQRDDSGRFTEDLKILQLSRDQFQSRIAEIMDTLDREVRDKADLQAKELADLRQAYREHERARMIASELRREIDSKAALVNKLTRQRAPPSSHQFLPAQRLQAERIQRQQELEAERERSEQIIQEPASLQPGAPRGCRAHAATRGGPRSRTCGTRCGRSRSWRHRGGAPEAAGGQPAGSAGGRAPPRPSAGASSRESSPACRTSWGAGRCGRAWRTRPRTCSLTASSLTFEVPAGGRADARSSLGASTIDLPAAGLLAGTGSGRSSPAGHTGEVEVARPGRVHELVAALEGRRGRPVAASPQDDLLSMWSPMMPGETLSAHGSAGTGQWS</sequence>
<comment type="caution">
    <text evidence="2">The sequence shown here is derived from an EMBL/GenBank/DDBJ whole genome shotgun (WGS) entry which is preliminary data.</text>
</comment>
<evidence type="ECO:0000256" key="1">
    <source>
        <dbReference type="SAM" id="MobiDB-lite"/>
    </source>
</evidence>